<dbReference type="GO" id="GO:0008270">
    <property type="term" value="F:zinc ion binding"/>
    <property type="evidence" value="ECO:0007669"/>
    <property type="project" value="UniProtKB-KW"/>
</dbReference>
<evidence type="ECO:0000256" key="3">
    <source>
        <dbReference type="ARBA" id="ARBA00022833"/>
    </source>
</evidence>
<evidence type="ECO:0000313" key="7">
    <source>
        <dbReference type="EMBL" id="KAF9464395.1"/>
    </source>
</evidence>
<dbReference type="InterPro" id="IPR001841">
    <property type="entry name" value="Znf_RING"/>
</dbReference>
<feature type="compositionally biased region" description="Low complexity" evidence="5">
    <location>
        <begin position="9"/>
        <end position="23"/>
    </location>
</feature>
<gene>
    <name evidence="7" type="ORF">BDZ94DRAFT_1256346</name>
</gene>
<comment type="caution">
    <text evidence="7">The sequence shown here is derived from an EMBL/GenBank/DDBJ whole genome shotgun (WGS) entry which is preliminary data.</text>
</comment>
<name>A0A9P6CJJ4_9AGAR</name>
<evidence type="ECO:0000313" key="8">
    <source>
        <dbReference type="Proteomes" id="UP000807353"/>
    </source>
</evidence>
<evidence type="ECO:0000256" key="1">
    <source>
        <dbReference type="ARBA" id="ARBA00022723"/>
    </source>
</evidence>
<dbReference type="Gene3D" id="3.30.40.10">
    <property type="entry name" value="Zinc/RING finger domain, C3HC4 (zinc finger)"/>
    <property type="match status" value="1"/>
</dbReference>
<dbReference type="Proteomes" id="UP000807353">
    <property type="component" value="Unassembled WGS sequence"/>
</dbReference>
<dbReference type="PROSITE" id="PS50089">
    <property type="entry name" value="ZF_RING_2"/>
    <property type="match status" value="1"/>
</dbReference>
<dbReference type="SUPFAM" id="SSF57850">
    <property type="entry name" value="RING/U-box"/>
    <property type="match status" value="1"/>
</dbReference>
<evidence type="ECO:0000256" key="4">
    <source>
        <dbReference type="PROSITE-ProRule" id="PRU00175"/>
    </source>
</evidence>
<dbReference type="AlphaFoldDB" id="A0A9P6CJJ4"/>
<keyword evidence="8" id="KW-1185">Reference proteome</keyword>
<dbReference type="InterPro" id="IPR013083">
    <property type="entry name" value="Znf_RING/FYVE/PHD"/>
</dbReference>
<dbReference type="SMART" id="SM00184">
    <property type="entry name" value="RING"/>
    <property type="match status" value="1"/>
</dbReference>
<feature type="region of interest" description="Disordered" evidence="5">
    <location>
        <begin position="255"/>
        <end position="306"/>
    </location>
</feature>
<dbReference type="OrthoDB" id="1923159at2759"/>
<dbReference type="EMBL" id="MU150254">
    <property type="protein sequence ID" value="KAF9464395.1"/>
    <property type="molecule type" value="Genomic_DNA"/>
</dbReference>
<protein>
    <recommendedName>
        <fullName evidence="6">RING-type domain-containing protein</fullName>
    </recommendedName>
</protein>
<accession>A0A9P6CJJ4</accession>
<evidence type="ECO:0000256" key="5">
    <source>
        <dbReference type="SAM" id="MobiDB-lite"/>
    </source>
</evidence>
<dbReference type="InterPro" id="IPR017907">
    <property type="entry name" value="Znf_RING_CS"/>
</dbReference>
<organism evidence="7 8">
    <name type="scientific">Collybia nuda</name>
    <dbReference type="NCBI Taxonomy" id="64659"/>
    <lineage>
        <taxon>Eukaryota</taxon>
        <taxon>Fungi</taxon>
        <taxon>Dikarya</taxon>
        <taxon>Basidiomycota</taxon>
        <taxon>Agaricomycotina</taxon>
        <taxon>Agaricomycetes</taxon>
        <taxon>Agaricomycetidae</taxon>
        <taxon>Agaricales</taxon>
        <taxon>Tricholomatineae</taxon>
        <taxon>Clitocybaceae</taxon>
        <taxon>Collybia</taxon>
    </lineage>
</organism>
<feature type="compositionally biased region" description="Basic and acidic residues" evidence="5">
    <location>
        <begin position="294"/>
        <end position="306"/>
    </location>
</feature>
<evidence type="ECO:0000259" key="6">
    <source>
        <dbReference type="PROSITE" id="PS50089"/>
    </source>
</evidence>
<keyword evidence="1" id="KW-0479">Metal-binding</keyword>
<sequence>MVLTRTMSKECSTSAIASSSSETPENDIEKMKDEIERLKEELKKERRRHGNHDKSRVQVQKIKRLEKQRATDKALITSFKRRLAAKELEADANELTRDDASSLGTPVNFDFMRRLLRKFCDLMVVTTMESEKSECIVCLETRSFMEFSSFPCEHSVCNICLPSLPLVQGRVSCPTCRSLCLYEEHERVTYTEVGRWDALLEVAKEWAKIDTRSADESTEDEFVDNEEEPGSGNGQDSDNDRSHIVEVDVGQSLSVPALRTLEEHQRSNRTRTTTPPSIPILYSQLTPQQKKRRMQDIVQERHQKRR</sequence>
<feature type="region of interest" description="Disordered" evidence="5">
    <location>
        <begin position="211"/>
        <end position="241"/>
    </location>
</feature>
<dbReference type="PROSITE" id="PS00518">
    <property type="entry name" value="ZF_RING_1"/>
    <property type="match status" value="1"/>
</dbReference>
<keyword evidence="2 4" id="KW-0863">Zinc-finger</keyword>
<proteinExistence type="predicted"/>
<keyword evidence="3" id="KW-0862">Zinc</keyword>
<feature type="region of interest" description="Disordered" evidence="5">
    <location>
        <begin position="1"/>
        <end position="30"/>
    </location>
</feature>
<feature type="compositionally biased region" description="Acidic residues" evidence="5">
    <location>
        <begin position="216"/>
        <end position="229"/>
    </location>
</feature>
<reference evidence="7" key="1">
    <citation type="submission" date="2020-11" db="EMBL/GenBank/DDBJ databases">
        <authorList>
            <consortium name="DOE Joint Genome Institute"/>
            <person name="Ahrendt S."/>
            <person name="Riley R."/>
            <person name="Andreopoulos W."/>
            <person name="Labutti K."/>
            <person name="Pangilinan J."/>
            <person name="Ruiz-Duenas F.J."/>
            <person name="Barrasa J.M."/>
            <person name="Sanchez-Garcia M."/>
            <person name="Camarero S."/>
            <person name="Miyauchi S."/>
            <person name="Serrano A."/>
            <person name="Linde D."/>
            <person name="Babiker R."/>
            <person name="Drula E."/>
            <person name="Ayuso-Fernandez I."/>
            <person name="Pacheco R."/>
            <person name="Padilla G."/>
            <person name="Ferreira P."/>
            <person name="Barriuso J."/>
            <person name="Kellner H."/>
            <person name="Castanera R."/>
            <person name="Alfaro M."/>
            <person name="Ramirez L."/>
            <person name="Pisabarro A.G."/>
            <person name="Kuo A."/>
            <person name="Tritt A."/>
            <person name="Lipzen A."/>
            <person name="He G."/>
            <person name="Yan M."/>
            <person name="Ng V."/>
            <person name="Cullen D."/>
            <person name="Martin F."/>
            <person name="Rosso M.-N."/>
            <person name="Henrissat B."/>
            <person name="Hibbett D."/>
            <person name="Martinez A.T."/>
            <person name="Grigoriev I.V."/>
        </authorList>
    </citation>
    <scope>NUCLEOTIDE SEQUENCE</scope>
    <source>
        <strain evidence="7">CBS 247.69</strain>
    </source>
</reference>
<evidence type="ECO:0000256" key="2">
    <source>
        <dbReference type="ARBA" id="ARBA00022771"/>
    </source>
</evidence>
<feature type="domain" description="RING-type" evidence="6">
    <location>
        <begin position="135"/>
        <end position="177"/>
    </location>
</feature>